<evidence type="ECO:0000256" key="9">
    <source>
        <dbReference type="SAM" id="SignalP"/>
    </source>
</evidence>
<evidence type="ECO:0000256" key="1">
    <source>
        <dbReference type="ARBA" id="ARBA00000123"/>
    </source>
</evidence>
<evidence type="ECO:0000256" key="5">
    <source>
        <dbReference type="ARBA" id="ARBA00022670"/>
    </source>
</evidence>
<evidence type="ECO:0000256" key="8">
    <source>
        <dbReference type="ARBA" id="ARBA00030045"/>
    </source>
</evidence>
<dbReference type="AlphaFoldDB" id="A0A4U0EW40"/>
<dbReference type="GO" id="GO:0004177">
    <property type="term" value="F:aminopeptidase activity"/>
    <property type="evidence" value="ECO:0007669"/>
    <property type="project" value="UniProtKB-KW"/>
</dbReference>
<feature type="chain" id="PRO_5020225544" description="Xaa-Pro dipeptidyl-peptidase" evidence="9">
    <location>
        <begin position="25"/>
        <end position="634"/>
    </location>
</feature>
<gene>
    <name evidence="11" type="ORF">E5167_09380</name>
</gene>
<evidence type="ECO:0000259" key="10">
    <source>
        <dbReference type="SMART" id="SM00939"/>
    </source>
</evidence>
<comment type="caution">
    <text evidence="11">The sequence shown here is derived from an EMBL/GenBank/DDBJ whole genome shotgun (WGS) entry which is preliminary data.</text>
</comment>
<dbReference type="GO" id="GO:0008239">
    <property type="term" value="F:dipeptidyl-peptidase activity"/>
    <property type="evidence" value="ECO:0007669"/>
    <property type="project" value="UniProtKB-EC"/>
</dbReference>
<dbReference type="SUPFAM" id="SSF49785">
    <property type="entry name" value="Galactose-binding domain-like"/>
    <property type="match status" value="1"/>
</dbReference>
<keyword evidence="9" id="KW-0732">Signal</keyword>
<keyword evidence="7" id="KW-0720">Serine protease</keyword>
<dbReference type="NCBIfam" id="TIGR00976">
    <property type="entry name" value="CocE_NonD"/>
    <property type="match status" value="1"/>
</dbReference>
<dbReference type="InterPro" id="IPR050585">
    <property type="entry name" value="Xaa-Pro_dipeptidyl-ppase/CocE"/>
</dbReference>
<dbReference type="InterPro" id="IPR008979">
    <property type="entry name" value="Galactose-bd-like_sf"/>
</dbReference>
<organism evidence="11 12">
    <name type="scientific">Pontimicrobium aquaticum</name>
    <dbReference type="NCBI Taxonomy" id="2565367"/>
    <lineage>
        <taxon>Bacteria</taxon>
        <taxon>Pseudomonadati</taxon>
        <taxon>Bacteroidota</taxon>
        <taxon>Flavobacteriia</taxon>
        <taxon>Flavobacteriales</taxon>
        <taxon>Flavobacteriaceae</taxon>
        <taxon>Pontimicrobium</taxon>
    </lineage>
</organism>
<evidence type="ECO:0000256" key="3">
    <source>
        <dbReference type="ARBA" id="ARBA00012463"/>
    </source>
</evidence>
<dbReference type="Gene3D" id="3.40.50.1820">
    <property type="entry name" value="alpha/beta hydrolase"/>
    <property type="match status" value="2"/>
</dbReference>
<reference evidence="11 12" key="1">
    <citation type="submission" date="2019-04" db="EMBL/GenBank/DDBJ databases">
        <title>Lacinutrix sp. nov., isolated from marine water.</title>
        <authorList>
            <person name="Kim W."/>
        </authorList>
    </citation>
    <scope>NUCLEOTIDE SEQUENCE [LARGE SCALE GENOMIC DNA]</scope>
    <source>
        <strain evidence="11 12">CAU 1491</strain>
    </source>
</reference>
<dbReference type="NCBIfam" id="NF003780">
    <property type="entry name" value="PRK05371.1-1"/>
    <property type="match status" value="1"/>
</dbReference>
<feature type="domain" description="Xaa-Pro dipeptidyl-peptidase C-terminal" evidence="10">
    <location>
        <begin position="395"/>
        <end position="618"/>
    </location>
</feature>
<dbReference type="GO" id="GO:0006508">
    <property type="term" value="P:proteolysis"/>
    <property type="evidence" value="ECO:0007669"/>
    <property type="project" value="UniProtKB-KW"/>
</dbReference>
<dbReference type="EMBL" id="SUPL01000004">
    <property type="protein sequence ID" value="TJY36060.1"/>
    <property type="molecule type" value="Genomic_DNA"/>
</dbReference>
<accession>A0A4U0EW40</accession>
<sequence length="634" mass="70543">MKLTFNKNLYAFLLMLSVVFTAFAQEKVKPIIKDGEAQIVEAFNNPDEWIRHDLWVETSFDTDGDGKLDRMHVAVTRPKQTETEGLKLPVVYESSPYYAGTAGFSEGTFWNVKQELGETPKPRIHPEVTRTGKRPIISNSQIKTWVPRGYIVVHSSSPGTGLSQGSPTVGGDNESLAPKAVVEWLCGRAKGYTTPYGNETVKAYWSTGKVGMTGTSYNGTIPLAAATTGVEGLEAIIPIAPNTSYYHYYRSNGLVRSPGGYLGEDIDVLYDFIHSGGEEPLTPMKNTKVNDANLPNQLFKSKREYSNAMVRDTEMKNGMDRETGDYNDFWAGRDYLNDMAPMKAALLMSHGFNDWNVMPEHSYRIYKRAKEMGLPTQIFYHQNGHGGPPPITMMNRWFTRYLHGVNNGVENDARAWIVREDDPRDKPTAYEDYPNPNASNVSLYLSPGAPKKGGLSTKKITTNKSETLVDNYSFTGSGLAQADITNHRLLYVTPKLTKDVHISGVPKITVTLSSNKPAANLSIWLVSLPWQEGRRAKITDNIINRGWADPQNHKSIRESEPLEKGKFYTITFDLNPDDQVIKKGQQIGLMIFSSDKEFTLQPEPGTELTIKLDETSLTLPIVGGASALTSAFKN</sequence>
<keyword evidence="12" id="KW-1185">Reference proteome</keyword>
<proteinExistence type="inferred from homology"/>
<dbReference type="InterPro" id="IPR029058">
    <property type="entry name" value="AB_hydrolase_fold"/>
</dbReference>
<dbReference type="Pfam" id="PF02129">
    <property type="entry name" value="Peptidase_S15"/>
    <property type="match status" value="1"/>
</dbReference>
<dbReference type="EC" id="3.4.14.11" evidence="3"/>
<evidence type="ECO:0000256" key="7">
    <source>
        <dbReference type="ARBA" id="ARBA00022825"/>
    </source>
</evidence>
<evidence type="ECO:0000313" key="11">
    <source>
        <dbReference type="EMBL" id="TJY36060.1"/>
    </source>
</evidence>
<comment type="catalytic activity">
    <reaction evidence="1">
        <text>Hydrolyzes Xaa-Pro-|- bonds to release unblocked, N-terminal dipeptides from substrates including Ala-Pro-|-p-nitroanilide and (sequentially) Tyr-Pro-|-Phe-Pro-|-Gly-Pro-|-Ile.</text>
        <dbReference type="EC" id="3.4.14.11"/>
    </reaction>
</comment>
<dbReference type="OrthoDB" id="319764at2"/>
<dbReference type="InterPro" id="IPR008252">
    <property type="entry name" value="Pept_S15_Xpro"/>
</dbReference>
<dbReference type="RefSeq" id="WP_136843373.1">
    <property type="nucleotide sequence ID" value="NZ_SUPL01000004.1"/>
</dbReference>
<dbReference type="Gene3D" id="2.60.120.260">
    <property type="entry name" value="Galactose-binding domain-like"/>
    <property type="match status" value="1"/>
</dbReference>
<dbReference type="InterPro" id="IPR000383">
    <property type="entry name" value="Xaa-Pro-like_dom"/>
</dbReference>
<evidence type="ECO:0000256" key="2">
    <source>
        <dbReference type="ARBA" id="ARBA00010819"/>
    </source>
</evidence>
<dbReference type="SUPFAM" id="SSF53474">
    <property type="entry name" value="alpha/beta-Hydrolases"/>
    <property type="match status" value="1"/>
</dbReference>
<keyword evidence="6" id="KW-0378">Hydrolase</keyword>
<keyword evidence="5" id="KW-0645">Protease</keyword>
<dbReference type="PRINTS" id="PR00923">
    <property type="entry name" value="LACTOPTASE"/>
</dbReference>
<protein>
    <recommendedName>
        <fullName evidence="3">Xaa-Pro dipeptidyl-peptidase</fullName>
        <ecNumber evidence="3">3.4.14.11</ecNumber>
    </recommendedName>
    <alternativeName>
        <fullName evidence="8">X-prolyl-dipeptidyl aminopeptidase</fullName>
    </alternativeName>
</protein>
<dbReference type="GO" id="GO:0008236">
    <property type="term" value="F:serine-type peptidase activity"/>
    <property type="evidence" value="ECO:0007669"/>
    <property type="project" value="UniProtKB-KW"/>
</dbReference>
<dbReference type="SMART" id="SM00939">
    <property type="entry name" value="PepX_C"/>
    <property type="match status" value="1"/>
</dbReference>
<keyword evidence="4" id="KW-0031">Aminopeptidase</keyword>
<dbReference type="PANTHER" id="PTHR43056:SF10">
    <property type="entry name" value="COCE_NOND FAMILY, PUTATIVE (AFU_ORTHOLOGUE AFUA_7G00600)-RELATED"/>
    <property type="match status" value="1"/>
</dbReference>
<evidence type="ECO:0000256" key="4">
    <source>
        <dbReference type="ARBA" id="ARBA00022438"/>
    </source>
</evidence>
<dbReference type="InterPro" id="IPR005674">
    <property type="entry name" value="CocE/Ser_esterase"/>
</dbReference>
<evidence type="ECO:0000256" key="6">
    <source>
        <dbReference type="ARBA" id="ARBA00022801"/>
    </source>
</evidence>
<dbReference type="Proteomes" id="UP000307657">
    <property type="component" value="Unassembled WGS sequence"/>
</dbReference>
<dbReference type="PANTHER" id="PTHR43056">
    <property type="entry name" value="PEPTIDASE S9 PROLYL OLIGOPEPTIDASE"/>
    <property type="match status" value="1"/>
</dbReference>
<name>A0A4U0EW40_9FLAO</name>
<evidence type="ECO:0000313" key="12">
    <source>
        <dbReference type="Proteomes" id="UP000307657"/>
    </source>
</evidence>
<comment type="similarity">
    <text evidence="2">Belongs to the peptidase S15 family.</text>
</comment>
<feature type="signal peptide" evidence="9">
    <location>
        <begin position="1"/>
        <end position="24"/>
    </location>
</feature>
<dbReference type="Pfam" id="PF08530">
    <property type="entry name" value="PepX_C"/>
    <property type="match status" value="1"/>
</dbReference>
<dbReference type="InterPro" id="IPR013736">
    <property type="entry name" value="Xaa-Pro_dipept_C"/>
</dbReference>